<name>A0A151IMS5_9HYME</name>
<feature type="transmembrane region" description="Helical" evidence="10">
    <location>
        <begin position="498"/>
        <end position="521"/>
    </location>
</feature>
<evidence type="ECO:0000313" key="11">
    <source>
        <dbReference type="EMBL" id="KYN06258.1"/>
    </source>
</evidence>
<feature type="transmembrane region" description="Helical" evidence="10">
    <location>
        <begin position="440"/>
        <end position="459"/>
    </location>
</feature>
<keyword evidence="5 10" id="KW-0808">Transferase</keyword>
<feature type="transmembrane region" description="Helical" evidence="10">
    <location>
        <begin position="396"/>
        <end position="412"/>
    </location>
</feature>
<keyword evidence="4 10" id="KW-0328">Glycosyltransferase</keyword>
<evidence type="ECO:0000256" key="1">
    <source>
        <dbReference type="ARBA" id="ARBA00004477"/>
    </source>
</evidence>
<dbReference type="STRING" id="456900.A0A151IMS5"/>
<dbReference type="AlphaFoldDB" id="A0A151IMS5"/>
<dbReference type="GO" id="GO:0042283">
    <property type="term" value="F:dolichyl pyrophosphate Glc1Man9GlcNAc2 alpha-1,3-glucosyltransferase activity"/>
    <property type="evidence" value="ECO:0007669"/>
    <property type="project" value="TreeGrafter"/>
</dbReference>
<feature type="transmembrane region" description="Helical" evidence="10">
    <location>
        <begin position="127"/>
        <end position="144"/>
    </location>
</feature>
<evidence type="ECO:0000256" key="6">
    <source>
        <dbReference type="ARBA" id="ARBA00022692"/>
    </source>
</evidence>
<evidence type="ECO:0000256" key="10">
    <source>
        <dbReference type="RuleBase" id="RU363110"/>
    </source>
</evidence>
<dbReference type="UniPathway" id="UPA00378"/>
<dbReference type="EMBL" id="KQ977019">
    <property type="protein sequence ID" value="KYN06258.1"/>
    <property type="molecule type" value="Genomic_DNA"/>
</dbReference>
<protein>
    <recommendedName>
        <fullName evidence="10">Alpha-1,3-glucosyltransferase</fullName>
        <ecNumber evidence="10">2.4.1.-</ecNumber>
    </recommendedName>
</protein>
<evidence type="ECO:0000256" key="4">
    <source>
        <dbReference type="ARBA" id="ARBA00022676"/>
    </source>
</evidence>
<keyword evidence="7 10" id="KW-0256">Endoplasmic reticulum</keyword>
<evidence type="ECO:0000256" key="2">
    <source>
        <dbReference type="ARBA" id="ARBA00004922"/>
    </source>
</evidence>
<keyword evidence="12" id="KW-1185">Reference proteome</keyword>
<evidence type="ECO:0000256" key="5">
    <source>
        <dbReference type="ARBA" id="ARBA00022679"/>
    </source>
</evidence>
<comment type="similarity">
    <text evidence="3 10">Belongs to the ALG6/ALG8 glucosyltransferase family.</text>
</comment>
<feature type="transmembrane region" description="Helical" evidence="10">
    <location>
        <begin position="345"/>
        <end position="362"/>
    </location>
</feature>
<feature type="transmembrane region" description="Helical" evidence="10">
    <location>
        <begin position="37"/>
        <end position="57"/>
    </location>
</feature>
<feature type="transmembrane region" description="Helical" evidence="10">
    <location>
        <begin position="471"/>
        <end position="492"/>
    </location>
</feature>
<accession>A0A151IMS5</accession>
<dbReference type="PANTHER" id="PTHR12413">
    <property type="entry name" value="DOLICHYL GLYCOSYLTRANSFERASE"/>
    <property type="match status" value="1"/>
</dbReference>
<sequence>MSTEEKNMSTEAQVKRNEKDVSSFSSSSSILWKTDNVLLKIFLLITCIKILLIPTYHSTDFEVHRNWLAITYSLPVTEWYVNSQSPWTLDYPPLFAWFEYCLSQVAAFFDPEMLKVENLNYASPATIYFQRGTVIFADLIFAYGVREMSKTFCKSLNNHVVFVFLSLCNIGLLIVDHIHFQYNGLLLGILLMSIANVSKTGKEMSVCAVHGGAMWFSILLNLKHLYVYVAPAYTVWLLKSHCLNSRKFFRRLFSLGLIVLTILAVSFGPFRTQLSQVISRLFPFKRGLVHSYWAANGWALYIGTEKVLSVIWKRLRWLKDVKSAVMTGGLVQEQNFLILPTPTPIITFLLTFATMLPALWCLLYKKPYINSKDFIRCIVLCALSSFMFGWHVHEKAILTAIIPLCVLAALYADDARIFIILSSAGQTALLPLLYPDNLSSLKLLLLLAYMLSSILILTNHHGKFLLRLHEWLYVIPLPLVTVYEVLLHKLLFGDKLPFLPLAFTSIYCAIGITYCWMLYYYMYLHNDARANDRTAEDKSNHQRLKDKQS</sequence>
<keyword evidence="9 10" id="KW-0472">Membrane</keyword>
<reference evidence="11 12" key="1">
    <citation type="submission" date="2016-03" db="EMBL/GenBank/DDBJ databases">
        <title>Cyphomyrmex costatus WGS genome.</title>
        <authorList>
            <person name="Nygaard S."/>
            <person name="Hu H."/>
            <person name="Boomsma J."/>
            <person name="Zhang G."/>
        </authorList>
    </citation>
    <scope>NUCLEOTIDE SEQUENCE [LARGE SCALE GENOMIC DNA]</scope>
    <source>
        <strain evidence="11">MS0001</strain>
        <tissue evidence="11">Whole body</tissue>
    </source>
</reference>
<evidence type="ECO:0000256" key="3">
    <source>
        <dbReference type="ARBA" id="ARBA00008715"/>
    </source>
</evidence>
<dbReference type="GO" id="GO:0005789">
    <property type="term" value="C:endoplasmic reticulum membrane"/>
    <property type="evidence" value="ECO:0007669"/>
    <property type="project" value="UniProtKB-SubCell"/>
</dbReference>
<proteinExistence type="inferred from homology"/>
<feature type="transmembrane region" description="Helical" evidence="10">
    <location>
        <begin position="248"/>
        <end position="270"/>
    </location>
</feature>
<dbReference type="GO" id="GO:0006487">
    <property type="term" value="P:protein N-linked glycosylation"/>
    <property type="evidence" value="ECO:0007669"/>
    <property type="project" value="TreeGrafter"/>
</dbReference>
<keyword evidence="6 10" id="KW-0812">Transmembrane</keyword>
<dbReference type="Pfam" id="PF03155">
    <property type="entry name" value="Alg6_Alg8"/>
    <property type="match status" value="1"/>
</dbReference>
<feature type="transmembrane region" description="Helical" evidence="10">
    <location>
        <begin position="209"/>
        <end position="228"/>
    </location>
</feature>
<evidence type="ECO:0000313" key="12">
    <source>
        <dbReference type="Proteomes" id="UP000078542"/>
    </source>
</evidence>
<dbReference type="Proteomes" id="UP000078542">
    <property type="component" value="Unassembled WGS sequence"/>
</dbReference>
<evidence type="ECO:0000256" key="8">
    <source>
        <dbReference type="ARBA" id="ARBA00022989"/>
    </source>
</evidence>
<feature type="transmembrane region" description="Helical" evidence="10">
    <location>
        <begin position="156"/>
        <end position="174"/>
    </location>
</feature>
<gene>
    <name evidence="11" type="ORF">ALC62_02750</name>
</gene>
<organism evidence="11 12">
    <name type="scientific">Cyphomyrmex costatus</name>
    <dbReference type="NCBI Taxonomy" id="456900"/>
    <lineage>
        <taxon>Eukaryota</taxon>
        <taxon>Metazoa</taxon>
        <taxon>Ecdysozoa</taxon>
        <taxon>Arthropoda</taxon>
        <taxon>Hexapoda</taxon>
        <taxon>Insecta</taxon>
        <taxon>Pterygota</taxon>
        <taxon>Neoptera</taxon>
        <taxon>Endopterygota</taxon>
        <taxon>Hymenoptera</taxon>
        <taxon>Apocrita</taxon>
        <taxon>Aculeata</taxon>
        <taxon>Formicoidea</taxon>
        <taxon>Formicidae</taxon>
        <taxon>Myrmicinae</taxon>
        <taxon>Cyphomyrmex</taxon>
    </lineage>
</organism>
<dbReference type="OrthoDB" id="1689333at2759"/>
<evidence type="ECO:0000256" key="7">
    <source>
        <dbReference type="ARBA" id="ARBA00022824"/>
    </source>
</evidence>
<comment type="subcellular location">
    <subcellularLocation>
        <location evidence="1 10">Endoplasmic reticulum membrane</location>
        <topology evidence="1 10">Multi-pass membrane protein</topology>
    </subcellularLocation>
</comment>
<dbReference type="KEGG" id="ccoa:108783124"/>
<dbReference type="EC" id="2.4.1.-" evidence="10"/>
<dbReference type="PANTHER" id="PTHR12413:SF2">
    <property type="entry name" value="DOLICHYL PYROPHOSPHATE GLC1MAN9GLCNAC2 ALPHA-1,3-GLUCOSYLTRANSFERASE-RELATED"/>
    <property type="match status" value="1"/>
</dbReference>
<keyword evidence="8 10" id="KW-1133">Transmembrane helix</keyword>
<comment type="pathway">
    <text evidence="2 10">Protein modification; protein glycosylation.</text>
</comment>
<evidence type="ECO:0000256" key="9">
    <source>
        <dbReference type="ARBA" id="ARBA00023136"/>
    </source>
</evidence>
<dbReference type="InterPro" id="IPR004856">
    <property type="entry name" value="Glyco_trans_ALG6/ALG8"/>
</dbReference>